<dbReference type="GO" id="GO:0000166">
    <property type="term" value="F:nucleotide binding"/>
    <property type="evidence" value="ECO:0007669"/>
    <property type="project" value="InterPro"/>
</dbReference>
<evidence type="ECO:0000259" key="2">
    <source>
        <dbReference type="Pfam" id="PF01408"/>
    </source>
</evidence>
<dbReference type="InterPro" id="IPR036291">
    <property type="entry name" value="NAD(P)-bd_dom_sf"/>
</dbReference>
<feature type="domain" description="GFO/IDH/MocA-like oxidoreductase" evidence="3">
    <location>
        <begin position="131"/>
        <end position="249"/>
    </location>
</feature>
<sequence>MAKVTRVGIIGAGYIADWHADALSASKHAELTCVVDANPDTAKAFATARGIKPFASVADMLSARICDAVHVLTPPDHHRQVAEECIAGGLHVLVEKPVALSSEDVTEMLQSARSNHVRLLAGHNFLGLPSYVRLKKAAQEGDLGRISTAEINWRFPLAPLRSGPYGIWLMRETRNLLYELGPHLFAFAHDLFGTVQVLHMSTSNPITLPGGATRPQGFRILARAGNVDVTFNIALVETLDDRSVTVHGSSSIARLDYARDTLVTVGANTSDLVLNPFRDALSQSWSHLREGSVNAARQLVSLNQKSPYGLSFRGMCDAVYSSLARDTAPDDRFSGKSAEAVMRSLDAAARLLPSEPKPSRPRGTPKPSVLVIGGTGFIGRALTRKLAEQGTQVRVLSRGISGPFDDISNKVELYSASLKDEAALQKAMEGITHVYHLAKSDDKTWEDALENDVGVTENIARSALKAGVERLIYTGTIASYDMSEPAKQITEETGFEAAIEDRNIYARSKAECERRLLAMHHDNGLPVTIARPGIVVGKGGPLQHWGIGRWHGAGAVKIWGDGEHTLPFVLIDDVADGLILMGQKTAAIGESFNLVGEPMLSARGYFDAIHEKLGAKIKVSSGSLLAFYVADALKFFLKSKFLRRTGLSRPSYRDWKSRAHYSAFDNTKPKLMLGWEPETSREKFVKRAITKADLFGF</sequence>
<dbReference type="EMBL" id="VIFK01000003">
    <property type="protein sequence ID" value="TQF00875.1"/>
    <property type="molecule type" value="Genomic_DNA"/>
</dbReference>
<comment type="caution">
    <text evidence="4">The sequence shown here is derived from an EMBL/GenBank/DDBJ whole genome shotgun (WGS) entry which is preliminary data.</text>
</comment>
<dbReference type="PANTHER" id="PTHR43245">
    <property type="entry name" value="BIFUNCTIONAL POLYMYXIN RESISTANCE PROTEIN ARNA"/>
    <property type="match status" value="1"/>
</dbReference>
<accession>A0A540VVT0</accession>
<dbReference type="Pfam" id="PF22725">
    <property type="entry name" value="GFO_IDH_MocA_C3"/>
    <property type="match status" value="1"/>
</dbReference>
<gene>
    <name evidence="4" type="ORF">FKY71_01100</name>
</gene>
<protein>
    <submittedName>
        <fullName evidence="4">NAD-dependent epimerase/dehydratase family protein</fullName>
    </submittedName>
</protein>
<dbReference type="SUPFAM" id="SSF55347">
    <property type="entry name" value="Glyceraldehyde-3-phosphate dehydrogenase-like, C-terminal domain"/>
    <property type="match status" value="1"/>
</dbReference>
<name>A0A540VVT0_9GAMM</name>
<organism evidence="4 5">
    <name type="scientific">Spiribacter salinus</name>
    <dbReference type="NCBI Taxonomy" id="1335746"/>
    <lineage>
        <taxon>Bacteria</taxon>
        <taxon>Pseudomonadati</taxon>
        <taxon>Pseudomonadota</taxon>
        <taxon>Gammaproteobacteria</taxon>
        <taxon>Chromatiales</taxon>
        <taxon>Ectothiorhodospiraceae</taxon>
        <taxon>Spiribacter</taxon>
    </lineage>
</organism>
<evidence type="ECO:0000259" key="1">
    <source>
        <dbReference type="Pfam" id="PF01370"/>
    </source>
</evidence>
<evidence type="ECO:0000313" key="4">
    <source>
        <dbReference type="EMBL" id="TQF00875.1"/>
    </source>
</evidence>
<dbReference type="InterPro" id="IPR050177">
    <property type="entry name" value="Lipid_A_modif_metabolic_enz"/>
</dbReference>
<dbReference type="AlphaFoldDB" id="A0A540VVT0"/>
<dbReference type="Gene3D" id="3.30.360.10">
    <property type="entry name" value="Dihydrodipicolinate Reductase, domain 2"/>
    <property type="match status" value="1"/>
</dbReference>
<dbReference type="InterPro" id="IPR000683">
    <property type="entry name" value="Gfo/Idh/MocA-like_OxRdtase_N"/>
</dbReference>
<dbReference type="Pfam" id="PF01408">
    <property type="entry name" value="GFO_IDH_MocA"/>
    <property type="match status" value="1"/>
</dbReference>
<dbReference type="InterPro" id="IPR055170">
    <property type="entry name" value="GFO_IDH_MocA-like_dom"/>
</dbReference>
<feature type="domain" description="Gfo/Idh/MocA-like oxidoreductase N-terminal" evidence="2">
    <location>
        <begin position="6"/>
        <end position="123"/>
    </location>
</feature>
<dbReference type="SUPFAM" id="SSF51735">
    <property type="entry name" value="NAD(P)-binding Rossmann-fold domains"/>
    <property type="match status" value="2"/>
</dbReference>
<reference evidence="4 5" key="1">
    <citation type="submission" date="2019-06" db="EMBL/GenBank/DDBJ databases">
        <title>Metagenome assembled Genome of Spiribacter salinus SL48-SHIP from the microbial mat of Salt Lake 48 (Novosibirsk region, Russia).</title>
        <authorList>
            <person name="Shipova A."/>
            <person name="Rozanov A.S."/>
            <person name="Bryanskaya A.V."/>
            <person name="Peltek S.E."/>
        </authorList>
    </citation>
    <scope>NUCLEOTIDE SEQUENCE [LARGE SCALE GENOMIC DNA]</scope>
    <source>
        <strain evidence="4">SL48-SHIP-2</strain>
    </source>
</reference>
<feature type="domain" description="NAD-dependent epimerase/dehydratase" evidence="1">
    <location>
        <begin position="369"/>
        <end position="593"/>
    </location>
</feature>
<dbReference type="InterPro" id="IPR001509">
    <property type="entry name" value="Epimerase_deHydtase"/>
</dbReference>
<evidence type="ECO:0000313" key="5">
    <source>
        <dbReference type="Proteomes" id="UP000315400"/>
    </source>
</evidence>
<proteinExistence type="predicted"/>
<evidence type="ECO:0000259" key="3">
    <source>
        <dbReference type="Pfam" id="PF22725"/>
    </source>
</evidence>
<dbReference type="Proteomes" id="UP000315400">
    <property type="component" value="Unassembled WGS sequence"/>
</dbReference>
<dbReference type="Pfam" id="PF01370">
    <property type="entry name" value="Epimerase"/>
    <property type="match status" value="1"/>
</dbReference>
<dbReference type="Gene3D" id="3.40.50.720">
    <property type="entry name" value="NAD(P)-binding Rossmann-like Domain"/>
    <property type="match status" value="2"/>
</dbReference>